<evidence type="ECO:0000313" key="2">
    <source>
        <dbReference type="Ensembl" id="ENSLLEP00000005305.1"/>
    </source>
</evidence>
<dbReference type="Gene3D" id="1.20.1290.10">
    <property type="entry name" value="AhpD-like"/>
    <property type="match status" value="1"/>
</dbReference>
<dbReference type="PANTHER" id="PTHR35446:SF2">
    <property type="entry name" value="CARBOXYMUCONOLACTONE DECARBOXYLASE-LIKE DOMAIN-CONTAINING PROTEIN"/>
    <property type="match status" value="1"/>
</dbReference>
<organism evidence="2 3">
    <name type="scientific">Leptobrachium leishanense</name>
    <name type="common">Leishan spiny toad</name>
    <dbReference type="NCBI Taxonomy" id="445787"/>
    <lineage>
        <taxon>Eukaryota</taxon>
        <taxon>Metazoa</taxon>
        <taxon>Chordata</taxon>
        <taxon>Craniata</taxon>
        <taxon>Vertebrata</taxon>
        <taxon>Euteleostomi</taxon>
        <taxon>Amphibia</taxon>
        <taxon>Batrachia</taxon>
        <taxon>Anura</taxon>
        <taxon>Pelobatoidea</taxon>
        <taxon>Megophryidae</taxon>
        <taxon>Leptobrachium</taxon>
    </lineage>
</organism>
<keyword evidence="3" id="KW-1185">Reference proteome</keyword>
<dbReference type="InterPro" id="IPR029032">
    <property type="entry name" value="AhpD-like"/>
</dbReference>
<dbReference type="InterPro" id="IPR010195">
    <property type="entry name" value="Uncharacterised_peroxidase-rel"/>
</dbReference>
<dbReference type="InterPro" id="IPR003779">
    <property type="entry name" value="CMD-like"/>
</dbReference>
<reference evidence="2" key="2">
    <citation type="submission" date="2025-09" db="UniProtKB">
        <authorList>
            <consortium name="Ensembl"/>
        </authorList>
    </citation>
    <scope>IDENTIFICATION</scope>
</reference>
<dbReference type="PANTHER" id="PTHR35446">
    <property type="entry name" value="SI:CH211-175M2.5"/>
    <property type="match status" value="1"/>
</dbReference>
<dbReference type="GO" id="GO:0051920">
    <property type="term" value="F:peroxiredoxin activity"/>
    <property type="evidence" value="ECO:0007669"/>
    <property type="project" value="InterPro"/>
</dbReference>
<dbReference type="AlphaFoldDB" id="A0A8C5M1F4"/>
<proteinExistence type="predicted"/>
<reference evidence="2" key="1">
    <citation type="submission" date="2025-08" db="UniProtKB">
        <authorList>
            <consortium name="Ensembl"/>
        </authorList>
    </citation>
    <scope>IDENTIFICATION</scope>
</reference>
<dbReference type="NCBIfam" id="TIGR00778">
    <property type="entry name" value="ahpD_dom"/>
    <property type="match status" value="1"/>
</dbReference>
<name>A0A8C5M1F4_9ANUR</name>
<dbReference type="GeneTree" id="ENSGT00390000012666"/>
<evidence type="ECO:0000313" key="3">
    <source>
        <dbReference type="Proteomes" id="UP000694569"/>
    </source>
</evidence>
<gene>
    <name evidence="2" type="primary">DCAF10</name>
</gene>
<dbReference type="OrthoDB" id="8015657at2759"/>
<dbReference type="InterPro" id="IPR004675">
    <property type="entry name" value="AhpD_core"/>
</dbReference>
<dbReference type="SUPFAM" id="SSF69118">
    <property type="entry name" value="AhpD-like"/>
    <property type="match status" value="1"/>
</dbReference>
<feature type="domain" description="Carboxymuconolactone decarboxylase-like" evidence="1">
    <location>
        <begin position="96"/>
        <end position="138"/>
    </location>
</feature>
<accession>A0A8C5M1F4</accession>
<dbReference type="Ensembl" id="ENSLLET00000005544.1">
    <property type="protein sequence ID" value="ENSLLEP00000005305.1"/>
    <property type="gene ID" value="ENSLLEG00000003255.1"/>
</dbReference>
<sequence length="235" mass="26902">MRILGSLLTLGHKCPIFLAVPGGILRTPRAMIDGRHCYGTESGDNSRPISRYPIPNIKDLPSDILKIFEEAKKPVGYLPNFFKAMAHRPNELRYIYTYFDFLLNKKTGNLSLADKELVIVATSAYNRCPYCVTTHAAMHRLHSKNPILAYQVVVNWDFAELSQRDHAMLEFALKIAKPEKITDVHFQKLEEHGFDREDAWDIAMLTAFSAMANRIAYFLDLRPNVEYFTLGRGHK</sequence>
<dbReference type="Pfam" id="PF02627">
    <property type="entry name" value="CMD"/>
    <property type="match status" value="1"/>
</dbReference>
<protein>
    <submittedName>
        <fullName evidence="2">DDB1 and CUL4 associated factor 10</fullName>
    </submittedName>
</protein>
<dbReference type="Gene3D" id="1.20.5.810">
    <property type="entry name" value="AhpD-like"/>
    <property type="match status" value="1"/>
</dbReference>
<dbReference type="Proteomes" id="UP000694569">
    <property type="component" value="Unplaced"/>
</dbReference>
<dbReference type="NCBIfam" id="TIGR01926">
    <property type="entry name" value="peroxid_rel"/>
    <property type="match status" value="1"/>
</dbReference>
<evidence type="ECO:0000259" key="1">
    <source>
        <dbReference type="Pfam" id="PF02627"/>
    </source>
</evidence>